<evidence type="ECO:0000313" key="5">
    <source>
        <dbReference type="Proteomes" id="UP000190852"/>
    </source>
</evidence>
<proteinExistence type="predicted"/>
<sequence length="733" mass="82458">MNKLFGMLLLLCFGLSAMAYDWKGQWISTERSQSQTNEWLAYRKTFTLSDVPAALTARIAADSKYWMWINDSLVVFEGGLKRGPAPGATYFDEVEIAPWLKPGQNTVAVLVWHFGKSGFSHANSGRAALLFDAQSPAFSLVSDASWRCTLYTAYENTSAPHPNFRLPESNIRFDAQKEIKDWHLSSFKGNLPQALVLARAEAYPFGKLVARPIPLWKDYGLRGYEAIRKSANGDTLFCRLPYNCHVTPYLHVEAEAGKTIGMLTDNYEGGSEKNVRGEYVTRAGEQTYESLGWMNGHEVIYIIPDGVVVKDVKYRETGYNADFAGSFSSDDPFLNELWKRSARTLYVTMRDTYMDCPDRERAQWWGDEVNELGEAFYALDPRGQKLALKGIYELMNWQREDGVIFSPVPSVNWGRELPLQMLASVGYYGFYTQYFYSGDSTFVPVIYDRLHRYLHEVWQPEANGLVTERSGDWNWGDWGEHVDMGVLTNCWYYLALKAELNFAAMLGKEDDVRMLTGMMNSFVSCFNTKYWNGSAYRSPGYKGETDDRAQAMAVVSGLAAADKYPALLQVFKKEYHASPYMEKYVLEALFRMGEADFALSRMKDRYSKMMGYKDYTTLFEGWGIGADGFGGGTINHAWSGGPLTILSQLLCGIEPTSPGFKTFKIAPRMGSVGNASVKVPTHHGLIEVTITRKGKALTIHAVVPPGTKAEICFPNGKRFHVTAGSQLLKGRAY</sequence>
<evidence type="ECO:0000256" key="1">
    <source>
        <dbReference type="SAM" id="SignalP"/>
    </source>
</evidence>
<keyword evidence="1" id="KW-0732">Signal</keyword>
<dbReference type="RefSeq" id="WP_079683851.1">
    <property type="nucleotide sequence ID" value="NZ_FUYQ01000018.1"/>
</dbReference>
<dbReference type="SUPFAM" id="SSF49785">
    <property type="entry name" value="Galactose-binding domain-like"/>
    <property type="match status" value="1"/>
</dbReference>
<dbReference type="AlphaFoldDB" id="A0A1T5DDL4"/>
<dbReference type="Proteomes" id="UP000190852">
    <property type="component" value="Unassembled WGS sequence"/>
</dbReference>
<evidence type="ECO:0000259" key="3">
    <source>
        <dbReference type="Pfam" id="PF17390"/>
    </source>
</evidence>
<feature type="domain" description="Alpha-L-rhamnosidase C-terminal" evidence="3">
    <location>
        <begin position="652"/>
        <end position="719"/>
    </location>
</feature>
<dbReference type="Pfam" id="PF17390">
    <property type="entry name" value="Bac_rhamnosid_C"/>
    <property type="match status" value="1"/>
</dbReference>
<dbReference type="Pfam" id="PF17389">
    <property type="entry name" value="Bac_rhamnosid6H"/>
    <property type="match status" value="1"/>
</dbReference>
<keyword evidence="5" id="KW-1185">Reference proteome</keyword>
<dbReference type="PANTHER" id="PTHR34987">
    <property type="entry name" value="C, PUTATIVE (AFU_ORTHOLOGUE AFUA_3G02880)-RELATED"/>
    <property type="match status" value="1"/>
</dbReference>
<dbReference type="Gene3D" id="2.60.120.260">
    <property type="entry name" value="Galactose-binding domain-like"/>
    <property type="match status" value="1"/>
</dbReference>
<dbReference type="InterPro" id="IPR035398">
    <property type="entry name" value="Bac_rhamnosid_C"/>
</dbReference>
<gene>
    <name evidence="4" type="ORF">SAMN05660349_02394</name>
</gene>
<dbReference type="Gene3D" id="1.50.10.10">
    <property type="match status" value="1"/>
</dbReference>
<name>A0A1T5DDL4_9BACT</name>
<accession>A0A1T5DDL4</accession>
<dbReference type="Gene3D" id="2.60.420.10">
    <property type="entry name" value="Maltose phosphorylase, domain 3"/>
    <property type="match status" value="1"/>
</dbReference>
<dbReference type="InterPro" id="IPR035396">
    <property type="entry name" value="Bac_rhamnosid6H"/>
</dbReference>
<dbReference type="GO" id="GO:0005975">
    <property type="term" value="P:carbohydrate metabolic process"/>
    <property type="evidence" value="ECO:0007669"/>
    <property type="project" value="InterPro"/>
</dbReference>
<dbReference type="EMBL" id="FUYQ01000018">
    <property type="protein sequence ID" value="SKB69701.1"/>
    <property type="molecule type" value="Genomic_DNA"/>
</dbReference>
<reference evidence="5" key="1">
    <citation type="submission" date="2017-02" db="EMBL/GenBank/DDBJ databases">
        <authorList>
            <person name="Varghese N."/>
            <person name="Submissions S."/>
        </authorList>
    </citation>
    <scope>NUCLEOTIDE SEQUENCE [LARGE SCALE GENOMIC DNA]</scope>
    <source>
        <strain evidence="5">DSM 24967</strain>
    </source>
</reference>
<evidence type="ECO:0000313" key="4">
    <source>
        <dbReference type="EMBL" id="SKB69701.1"/>
    </source>
</evidence>
<feature type="chain" id="PRO_5013295724" evidence="1">
    <location>
        <begin position="20"/>
        <end position="733"/>
    </location>
</feature>
<dbReference type="InterPro" id="IPR008979">
    <property type="entry name" value="Galactose-bd-like_sf"/>
</dbReference>
<protein>
    <submittedName>
        <fullName evidence="4">Alpha-L-rhamnosidase</fullName>
    </submittedName>
</protein>
<feature type="domain" description="Alpha-L-rhamnosidase six-hairpin glycosidase" evidence="2">
    <location>
        <begin position="324"/>
        <end position="646"/>
    </location>
</feature>
<dbReference type="InterPro" id="IPR008928">
    <property type="entry name" value="6-hairpin_glycosidase_sf"/>
</dbReference>
<feature type="signal peptide" evidence="1">
    <location>
        <begin position="1"/>
        <end position="19"/>
    </location>
</feature>
<dbReference type="InterPro" id="IPR012341">
    <property type="entry name" value="6hp_glycosidase-like_sf"/>
</dbReference>
<dbReference type="SUPFAM" id="SSF48208">
    <property type="entry name" value="Six-hairpin glycosidases"/>
    <property type="match status" value="1"/>
</dbReference>
<organism evidence="4 5">
    <name type="scientific">Parabacteroides chartae</name>
    <dbReference type="NCBI Taxonomy" id="1037355"/>
    <lineage>
        <taxon>Bacteria</taxon>
        <taxon>Pseudomonadati</taxon>
        <taxon>Bacteroidota</taxon>
        <taxon>Bacteroidia</taxon>
        <taxon>Bacteroidales</taxon>
        <taxon>Tannerellaceae</taxon>
        <taxon>Parabacteroides</taxon>
    </lineage>
</organism>
<evidence type="ECO:0000259" key="2">
    <source>
        <dbReference type="Pfam" id="PF17389"/>
    </source>
</evidence>
<dbReference type="PANTHER" id="PTHR34987:SF4">
    <property type="entry name" value="ALPHA-L-RHAMNOSIDASE C-TERMINAL DOMAIN-CONTAINING PROTEIN"/>
    <property type="match status" value="1"/>
</dbReference>